<dbReference type="InterPro" id="IPR005843">
    <property type="entry name" value="A-D-PHexomutase_C"/>
</dbReference>
<dbReference type="Pfam" id="PF00408">
    <property type="entry name" value="PGM_PMM_IV"/>
    <property type="match status" value="1"/>
</dbReference>
<dbReference type="EMBL" id="WMEO01000009">
    <property type="protein sequence ID" value="MYL16491.1"/>
    <property type="molecule type" value="Genomic_DNA"/>
</dbReference>
<dbReference type="CDD" id="cd05800">
    <property type="entry name" value="PGM_like2"/>
    <property type="match status" value="1"/>
</dbReference>
<dbReference type="InterPro" id="IPR036900">
    <property type="entry name" value="A-D-PHexomutase_C_sf"/>
</dbReference>
<dbReference type="Pfam" id="PF02880">
    <property type="entry name" value="PGM_PMM_III"/>
    <property type="match status" value="1"/>
</dbReference>
<dbReference type="InterPro" id="IPR016055">
    <property type="entry name" value="A-D-PHexomutase_a/b/a-I/II/III"/>
</dbReference>
<dbReference type="InterPro" id="IPR005841">
    <property type="entry name" value="Alpha-D-phosphohexomutase_SF"/>
</dbReference>
<dbReference type="GO" id="GO:0008973">
    <property type="term" value="F:phosphopentomutase activity"/>
    <property type="evidence" value="ECO:0007669"/>
    <property type="project" value="TreeGrafter"/>
</dbReference>
<dbReference type="SUPFAM" id="SSF55957">
    <property type="entry name" value="Phosphoglucomutase, C-terminal domain"/>
    <property type="match status" value="1"/>
</dbReference>
<comment type="similarity">
    <text evidence="2">Belongs to the phosphohexose mutase family.</text>
</comment>
<evidence type="ECO:0000256" key="3">
    <source>
        <dbReference type="ARBA" id="ARBA00022553"/>
    </source>
</evidence>
<proteinExistence type="inferred from homology"/>
<dbReference type="Gene3D" id="3.40.120.10">
    <property type="entry name" value="Alpha-D-Glucose-1,6-Bisphosphate, subunit A, domain 3"/>
    <property type="match status" value="3"/>
</dbReference>
<feature type="domain" description="Alpha-D-phosphohexomutase alpha/beta/alpha" evidence="10">
    <location>
        <begin position="275"/>
        <end position="361"/>
    </location>
</feature>
<gene>
    <name evidence="11" type="ORF">GLW36_07485</name>
</gene>
<organism evidence="11 12">
    <name type="scientific">Halorubrum distributum</name>
    <dbReference type="NCBI Taxonomy" id="29283"/>
    <lineage>
        <taxon>Archaea</taxon>
        <taxon>Methanobacteriati</taxon>
        <taxon>Methanobacteriota</taxon>
        <taxon>Stenosarchaea group</taxon>
        <taxon>Halobacteria</taxon>
        <taxon>Halobacteriales</taxon>
        <taxon>Haloferacaceae</taxon>
        <taxon>Halorubrum</taxon>
        <taxon>Halorubrum distributum group</taxon>
    </lineage>
</organism>
<evidence type="ECO:0000259" key="9">
    <source>
        <dbReference type="Pfam" id="PF02879"/>
    </source>
</evidence>
<keyword evidence="5" id="KW-0460">Magnesium</keyword>
<dbReference type="InterPro" id="IPR005845">
    <property type="entry name" value="A-D-PHexomutase_a/b/a-II"/>
</dbReference>
<dbReference type="PANTHER" id="PTHR45745">
    <property type="entry name" value="PHOSPHOMANNOMUTASE 45A"/>
    <property type="match status" value="1"/>
</dbReference>
<evidence type="ECO:0000259" key="10">
    <source>
        <dbReference type="Pfam" id="PF02880"/>
    </source>
</evidence>
<dbReference type="GO" id="GO:0006166">
    <property type="term" value="P:purine ribonucleoside salvage"/>
    <property type="evidence" value="ECO:0007669"/>
    <property type="project" value="TreeGrafter"/>
</dbReference>
<protein>
    <submittedName>
        <fullName evidence="11">Phosphoglucomutase/phosphomannomutase family protein</fullName>
    </submittedName>
</protein>
<name>A0A6B1ICN1_9EURY</name>
<keyword evidence="3" id="KW-0597">Phosphoprotein</keyword>
<dbReference type="Proteomes" id="UP000460194">
    <property type="component" value="Unassembled WGS sequence"/>
</dbReference>
<evidence type="ECO:0000259" key="7">
    <source>
        <dbReference type="Pfam" id="PF00408"/>
    </source>
</evidence>
<dbReference type="Pfam" id="PF02878">
    <property type="entry name" value="PGM_PMM_I"/>
    <property type="match status" value="1"/>
</dbReference>
<evidence type="ECO:0000313" key="12">
    <source>
        <dbReference type="Proteomes" id="UP000460194"/>
    </source>
</evidence>
<evidence type="ECO:0000256" key="1">
    <source>
        <dbReference type="ARBA" id="ARBA00001946"/>
    </source>
</evidence>
<dbReference type="AlphaFoldDB" id="A0A6B1ICN1"/>
<dbReference type="SUPFAM" id="SSF53738">
    <property type="entry name" value="Phosphoglucomutase, first 3 domains"/>
    <property type="match status" value="3"/>
</dbReference>
<dbReference type="GO" id="GO:0046872">
    <property type="term" value="F:metal ion binding"/>
    <property type="evidence" value="ECO:0007669"/>
    <property type="project" value="UniProtKB-KW"/>
</dbReference>
<dbReference type="InterPro" id="IPR005846">
    <property type="entry name" value="A-D-PHexomutase_a/b/a-III"/>
</dbReference>
<sequence length="472" mass="49946">MDQISFGTDGWRATLDTFTDERVRIVGQAVADHLDAAGRDEPVAVGYDARETSEGFAESLAEVLAGNGFDVLLPERDAPTPVIAYAIVNRGLAGACMVTASHNPPEYNGVKFIPHDGAPALPDVTEDVVDRLAEPDLLPEAERGEVERVDLVSDHADAAREVVGRVAGSGTGGDGGAVDLSGLTVAYDAMHGSGRGVTDALLESAGAEVVRLRCERDVTFGGDSPEPSAEHLEGLAERVTDPESDVDLGVANDGDADRIAVVTPERGVLDANLFYAACYDRLLETDSGPAVRTVSTTFLVDRIAEAHGEAVYETPVGFKWVAEAMGEHDALFGGEESGGFTLRGHVREKDGVLMALLAAATHGAEPFDARVDRLLDEHGHIAAGKVSLDCPDDRKAGVLDELEDHIPESVRGSPVAKVVTLDGFKLLLENGSWLLVRPSGTEPKLRVYAEADSDEAVTELLAEGRDLVEPLM</sequence>
<evidence type="ECO:0000256" key="5">
    <source>
        <dbReference type="ARBA" id="ARBA00022842"/>
    </source>
</evidence>
<dbReference type="Gene3D" id="3.30.310.50">
    <property type="entry name" value="Alpha-D-phosphohexomutase, C-terminal domain"/>
    <property type="match status" value="1"/>
</dbReference>
<feature type="domain" description="Alpha-D-phosphohexomutase alpha/beta/alpha" evidence="9">
    <location>
        <begin position="181"/>
        <end position="265"/>
    </location>
</feature>
<dbReference type="InterPro" id="IPR005844">
    <property type="entry name" value="A-D-PHexomutase_a/b/a-I"/>
</dbReference>
<dbReference type="Pfam" id="PF02879">
    <property type="entry name" value="PGM_PMM_II"/>
    <property type="match status" value="1"/>
</dbReference>
<keyword evidence="6" id="KW-0413">Isomerase</keyword>
<feature type="domain" description="Alpha-D-phosphohexomutase C-terminal" evidence="7">
    <location>
        <begin position="411"/>
        <end position="463"/>
    </location>
</feature>
<comment type="caution">
    <text evidence="11">The sequence shown here is derived from an EMBL/GenBank/DDBJ whole genome shotgun (WGS) entry which is preliminary data.</text>
</comment>
<evidence type="ECO:0000313" key="11">
    <source>
        <dbReference type="EMBL" id="MYL16491.1"/>
    </source>
</evidence>
<dbReference type="GO" id="GO:0005975">
    <property type="term" value="P:carbohydrate metabolic process"/>
    <property type="evidence" value="ECO:0007669"/>
    <property type="project" value="InterPro"/>
</dbReference>
<dbReference type="PRINTS" id="PR00509">
    <property type="entry name" value="PGMPMM"/>
</dbReference>
<accession>A0A6B1ICN1</accession>
<reference evidence="11 12" key="1">
    <citation type="submission" date="2019-11" db="EMBL/GenBank/DDBJ databases">
        <title>Genome sequences of 17 halophilic strains isolated from different environments.</title>
        <authorList>
            <person name="Furrow R.E."/>
        </authorList>
    </citation>
    <scope>NUCLEOTIDE SEQUENCE [LARGE SCALE GENOMIC DNA]</scope>
    <source>
        <strain evidence="11 12">22517_05_Cabo</strain>
    </source>
</reference>
<comment type="cofactor">
    <cofactor evidence="1">
        <name>Mg(2+)</name>
        <dbReference type="ChEBI" id="CHEBI:18420"/>
    </cofactor>
</comment>
<keyword evidence="4" id="KW-0479">Metal-binding</keyword>
<feature type="domain" description="Alpha-D-phosphohexomutase alpha/beta/alpha" evidence="8">
    <location>
        <begin position="4"/>
        <end position="134"/>
    </location>
</feature>
<evidence type="ECO:0000259" key="8">
    <source>
        <dbReference type="Pfam" id="PF02878"/>
    </source>
</evidence>
<evidence type="ECO:0000256" key="4">
    <source>
        <dbReference type="ARBA" id="ARBA00022723"/>
    </source>
</evidence>
<dbReference type="PANTHER" id="PTHR45745:SF1">
    <property type="entry name" value="PHOSPHOGLUCOMUTASE 2B-RELATED"/>
    <property type="match status" value="1"/>
</dbReference>
<dbReference type="RefSeq" id="WP_159368945.1">
    <property type="nucleotide sequence ID" value="NZ_WMEO01000009.1"/>
</dbReference>
<evidence type="ECO:0000256" key="2">
    <source>
        <dbReference type="ARBA" id="ARBA00010231"/>
    </source>
</evidence>
<evidence type="ECO:0000256" key="6">
    <source>
        <dbReference type="ARBA" id="ARBA00023235"/>
    </source>
</evidence>